<gene>
    <name evidence="2" type="ORF">R1flu_023991</name>
</gene>
<name>A0ABD1XU25_9MARC</name>
<keyword evidence="3" id="KW-1185">Reference proteome</keyword>
<keyword evidence="1" id="KW-0812">Transmembrane</keyword>
<proteinExistence type="predicted"/>
<dbReference type="PANTHER" id="PTHR36389:SF1">
    <property type="entry name" value="OS05G0110100 PROTEIN"/>
    <property type="match status" value="1"/>
</dbReference>
<dbReference type="PANTHER" id="PTHR36389">
    <property type="entry name" value="OS05G0110100 PROTEIN"/>
    <property type="match status" value="1"/>
</dbReference>
<keyword evidence="1" id="KW-1133">Transmembrane helix</keyword>
<sequence length="151" mass="15308">MASFSLLQAPICTSCSVFQGLSSAKKIGGSSKPGKSALSLKQVVKENVGRGKSGVVCAVGDVSADGTTYLIAGAVVVALVGTAFPLFFSRKDLCPVCDGAGFVRNTSGGALKANAARKDQLQIVCRNCNGLGKVGQTDKASGVQPKKAGKR</sequence>
<evidence type="ECO:0000256" key="1">
    <source>
        <dbReference type="SAM" id="Phobius"/>
    </source>
</evidence>
<protein>
    <submittedName>
        <fullName evidence="2">Uncharacterized protein</fullName>
    </submittedName>
</protein>
<dbReference type="SUPFAM" id="SSF57938">
    <property type="entry name" value="DnaJ/Hsp40 cysteine-rich domain"/>
    <property type="match status" value="1"/>
</dbReference>
<dbReference type="EMBL" id="JBHFFA010000007">
    <property type="protein sequence ID" value="KAL2612299.1"/>
    <property type="molecule type" value="Genomic_DNA"/>
</dbReference>
<comment type="caution">
    <text evidence="2">The sequence shown here is derived from an EMBL/GenBank/DDBJ whole genome shotgun (WGS) entry which is preliminary data.</text>
</comment>
<dbReference type="AlphaFoldDB" id="A0ABD1XU25"/>
<dbReference type="Proteomes" id="UP001605036">
    <property type="component" value="Unassembled WGS sequence"/>
</dbReference>
<evidence type="ECO:0000313" key="3">
    <source>
        <dbReference type="Proteomes" id="UP001605036"/>
    </source>
</evidence>
<dbReference type="InterPro" id="IPR036410">
    <property type="entry name" value="HSP_DnaJ_Cys-rich_dom_sf"/>
</dbReference>
<feature type="transmembrane region" description="Helical" evidence="1">
    <location>
        <begin position="69"/>
        <end position="88"/>
    </location>
</feature>
<keyword evidence="1" id="KW-0472">Membrane</keyword>
<reference evidence="2 3" key="1">
    <citation type="submission" date="2024-09" db="EMBL/GenBank/DDBJ databases">
        <title>Chromosome-scale assembly of Riccia fluitans.</title>
        <authorList>
            <person name="Paukszto L."/>
            <person name="Sawicki J."/>
            <person name="Karawczyk K."/>
            <person name="Piernik-Szablinska J."/>
            <person name="Szczecinska M."/>
            <person name="Mazdziarz M."/>
        </authorList>
    </citation>
    <scope>NUCLEOTIDE SEQUENCE [LARGE SCALE GENOMIC DNA]</scope>
    <source>
        <strain evidence="2">Rf_01</strain>
        <tissue evidence="2">Aerial parts of the thallus</tissue>
    </source>
</reference>
<organism evidence="2 3">
    <name type="scientific">Riccia fluitans</name>
    <dbReference type="NCBI Taxonomy" id="41844"/>
    <lineage>
        <taxon>Eukaryota</taxon>
        <taxon>Viridiplantae</taxon>
        <taxon>Streptophyta</taxon>
        <taxon>Embryophyta</taxon>
        <taxon>Marchantiophyta</taxon>
        <taxon>Marchantiopsida</taxon>
        <taxon>Marchantiidae</taxon>
        <taxon>Marchantiales</taxon>
        <taxon>Ricciaceae</taxon>
        <taxon>Riccia</taxon>
    </lineage>
</organism>
<accession>A0ABD1XU25</accession>
<evidence type="ECO:0000313" key="2">
    <source>
        <dbReference type="EMBL" id="KAL2612299.1"/>
    </source>
</evidence>